<accession>A0AAN7ZCJ5</accession>
<gene>
    <name evidence="2" type="ORF">RI129_012912</name>
</gene>
<evidence type="ECO:0000256" key="1">
    <source>
        <dbReference type="SAM" id="SignalP"/>
    </source>
</evidence>
<dbReference type="EMBL" id="JAVRBK010000010">
    <property type="protein sequence ID" value="KAK5638617.1"/>
    <property type="molecule type" value="Genomic_DNA"/>
</dbReference>
<dbReference type="Proteomes" id="UP001329430">
    <property type="component" value="Chromosome 10"/>
</dbReference>
<feature type="signal peptide" evidence="1">
    <location>
        <begin position="1"/>
        <end position="26"/>
    </location>
</feature>
<dbReference type="PANTHER" id="PTHR31649">
    <property type="entry name" value="AGAP009604-PA"/>
    <property type="match status" value="1"/>
</dbReference>
<comment type="caution">
    <text evidence="2">The sequence shown here is derived from an EMBL/GenBank/DDBJ whole genome shotgun (WGS) entry which is preliminary data.</text>
</comment>
<dbReference type="SMART" id="SM00696">
    <property type="entry name" value="DM9"/>
    <property type="match status" value="2"/>
</dbReference>
<protein>
    <submittedName>
        <fullName evidence="2">Uncharacterized protein</fullName>
    </submittedName>
</protein>
<evidence type="ECO:0000313" key="3">
    <source>
        <dbReference type="Proteomes" id="UP001329430"/>
    </source>
</evidence>
<reference evidence="2 3" key="1">
    <citation type="journal article" date="2024" name="Insects">
        <title>An Improved Chromosome-Level Genome Assembly of the Firefly Pyrocoelia pectoralis.</title>
        <authorList>
            <person name="Fu X."/>
            <person name="Meyer-Rochow V.B."/>
            <person name="Ballantyne L."/>
            <person name="Zhu X."/>
        </authorList>
    </citation>
    <scope>NUCLEOTIDE SEQUENCE [LARGE SCALE GENOMIC DNA]</scope>
    <source>
        <strain evidence="2">XCY_ONT2</strain>
    </source>
</reference>
<name>A0AAN7ZCJ5_9COLE</name>
<feature type="chain" id="PRO_5042904802" evidence="1">
    <location>
        <begin position="27"/>
        <end position="184"/>
    </location>
</feature>
<proteinExistence type="predicted"/>
<dbReference type="InterPro" id="IPR006616">
    <property type="entry name" value="DM9_repeat"/>
</dbReference>
<evidence type="ECO:0000313" key="2">
    <source>
        <dbReference type="EMBL" id="KAK5638617.1"/>
    </source>
</evidence>
<keyword evidence="1" id="KW-0732">Signal</keyword>
<dbReference type="AlphaFoldDB" id="A0AAN7ZCJ5"/>
<organism evidence="2 3">
    <name type="scientific">Pyrocoelia pectoralis</name>
    <dbReference type="NCBI Taxonomy" id="417401"/>
    <lineage>
        <taxon>Eukaryota</taxon>
        <taxon>Metazoa</taxon>
        <taxon>Ecdysozoa</taxon>
        <taxon>Arthropoda</taxon>
        <taxon>Hexapoda</taxon>
        <taxon>Insecta</taxon>
        <taxon>Pterygota</taxon>
        <taxon>Neoptera</taxon>
        <taxon>Endopterygota</taxon>
        <taxon>Coleoptera</taxon>
        <taxon>Polyphaga</taxon>
        <taxon>Elateriformia</taxon>
        <taxon>Elateroidea</taxon>
        <taxon>Lampyridae</taxon>
        <taxon>Lampyrinae</taxon>
        <taxon>Pyrocoelia</taxon>
    </lineage>
</organism>
<dbReference type="PANTHER" id="PTHR31649:SF10">
    <property type="entry name" value="IP19903P-RELATED"/>
    <property type="match status" value="1"/>
</dbReference>
<keyword evidence="3" id="KW-1185">Reference proteome</keyword>
<sequence>MSSCTEMTVKSAILLFLLSPLISVNGGRIESLEYYWREYSGDIPFDAVPAGVDKLGNPTYIGQVYMQGFGLLPATITKGSNYATTSSQGRAIQTNENIKILCSLEQSKLKWIGSNIKEEQCLLVNGGSEANQIIHIGRANHEGEIIIGRVFNNWEMYKGLWIPYNGAQIHFTTYEVLTFDCNKR</sequence>
<dbReference type="Pfam" id="PF11901">
    <property type="entry name" value="DM9"/>
    <property type="match status" value="1"/>
</dbReference>